<evidence type="ECO:0000313" key="1">
    <source>
        <dbReference type="EMBL" id="SCY11924.1"/>
    </source>
</evidence>
<accession>A0A1G5DBD6</accession>
<sequence length="165" mass="19476">MDSFVDALLSVKTDKIPYEYDWFAPLIGDWDCDYYDEFNGQKRYVKGEWLFRRVLEGAGIQDVFIFPSRDTKETAPQPDGEYGSSLRMFNHFENCYDVVYTCDHCMKRLRFDKKGNELVGKVLDEENIYWIFSDITDNSFTWKNVMVSDDGTHTLDCEIHGKRVR</sequence>
<name>A0A1G5DBD6_9FIRM</name>
<organism evidence="1 2">
    <name type="scientific">Butyrivibrio hungatei</name>
    <dbReference type="NCBI Taxonomy" id="185008"/>
    <lineage>
        <taxon>Bacteria</taxon>
        <taxon>Bacillati</taxon>
        <taxon>Bacillota</taxon>
        <taxon>Clostridia</taxon>
        <taxon>Lachnospirales</taxon>
        <taxon>Lachnospiraceae</taxon>
        <taxon>Butyrivibrio</taxon>
    </lineage>
</organism>
<protein>
    <submittedName>
        <fullName evidence="1">Uncharacterized protein</fullName>
    </submittedName>
</protein>
<dbReference type="EMBL" id="FMUR01000008">
    <property type="protein sequence ID" value="SCY11924.1"/>
    <property type="molecule type" value="Genomic_DNA"/>
</dbReference>
<evidence type="ECO:0000313" key="2">
    <source>
        <dbReference type="Proteomes" id="UP000183047"/>
    </source>
</evidence>
<dbReference type="OrthoDB" id="9814791at2"/>
<proteinExistence type="predicted"/>
<keyword evidence="2" id="KW-1185">Reference proteome</keyword>
<dbReference type="AlphaFoldDB" id="A0A1G5DBD6"/>
<reference evidence="2" key="1">
    <citation type="submission" date="2016-10" db="EMBL/GenBank/DDBJ databases">
        <authorList>
            <person name="Varghese N."/>
            <person name="Submissions S."/>
        </authorList>
    </citation>
    <scope>NUCLEOTIDE SEQUENCE [LARGE SCALE GENOMIC DNA]</scope>
    <source>
        <strain evidence="2">XBD2006</strain>
    </source>
</reference>
<gene>
    <name evidence="1" type="ORF">SAMN02910451_01431</name>
</gene>
<dbReference type="RefSeq" id="WP_074462083.1">
    <property type="nucleotide sequence ID" value="NZ_FMUR01000008.1"/>
</dbReference>
<dbReference type="Proteomes" id="UP000183047">
    <property type="component" value="Unassembled WGS sequence"/>
</dbReference>